<evidence type="ECO:0000256" key="7">
    <source>
        <dbReference type="ARBA" id="ARBA00023315"/>
    </source>
</evidence>
<dbReference type="EMBL" id="RJJQ01000002">
    <property type="protein sequence ID" value="RNI24899.1"/>
    <property type="molecule type" value="Genomic_DNA"/>
</dbReference>
<keyword evidence="4 8" id="KW-0812">Transmembrane</keyword>
<proteinExistence type="inferred from homology"/>
<comment type="subcellular location">
    <subcellularLocation>
        <location evidence="1 8">Cell membrane</location>
        <topology evidence="1 8">Multi-pass membrane protein</topology>
    </subcellularLocation>
</comment>
<feature type="domain" description="CN hydrolase" evidence="9">
    <location>
        <begin position="224"/>
        <end position="481"/>
    </location>
</feature>
<dbReference type="SUPFAM" id="SSF56317">
    <property type="entry name" value="Carbon-nitrogen hydrolase"/>
    <property type="match status" value="1"/>
</dbReference>
<evidence type="ECO:0000313" key="10">
    <source>
        <dbReference type="EMBL" id="RNI24899.1"/>
    </source>
</evidence>
<comment type="catalytic activity">
    <reaction evidence="8">
        <text>N-terminal S-1,2-diacyl-sn-glyceryl-L-cysteinyl-[lipoprotein] + a glycerophospholipid = N-acyl-S-1,2-diacyl-sn-glyceryl-L-cysteinyl-[lipoprotein] + a 2-acyl-sn-glycero-3-phospholipid + H(+)</text>
        <dbReference type="Rhea" id="RHEA:48228"/>
        <dbReference type="Rhea" id="RHEA-COMP:14681"/>
        <dbReference type="Rhea" id="RHEA-COMP:14684"/>
        <dbReference type="ChEBI" id="CHEBI:15378"/>
        <dbReference type="ChEBI" id="CHEBI:136912"/>
        <dbReference type="ChEBI" id="CHEBI:140656"/>
        <dbReference type="ChEBI" id="CHEBI:140657"/>
        <dbReference type="ChEBI" id="CHEBI:140660"/>
        <dbReference type="EC" id="2.3.1.269"/>
    </reaction>
</comment>
<dbReference type="InterPro" id="IPR004563">
    <property type="entry name" value="Apolipo_AcylTrfase"/>
</dbReference>
<evidence type="ECO:0000256" key="6">
    <source>
        <dbReference type="ARBA" id="ARBA00023136"/>
    </source>
</evidence>
<organism evidence="10 11">
    <name type="scientific">Flexivirga caeni</name>
    <dbReference type="NCBI Taxonomy" id="2294115"/>
    <lineage>
        <taxon>Bacteria</taxon>
        <taxon>Bacillati</taxon>
        <taxon>Actinomycetota</taxon>
        <taxon>Actinomycetes</taxon>
        <taxon>Micrococcales</taxon>
        <taxon>Dermacoccaceae</taxon>
        <taxon>Flexivirga</taxon>
    </lineage>
</organism>
<dbReference type="Pfam" id="PF00795">
    <property type="entry name" value="CN_hydrolase"/>
    <property type="match status" value="1"/>
</dbReference>
<dbReference type="InterPro" id="IPR036526">
    <property type="entry name" value="C-N_Hydrolase_sf"/>
</dbReference>
<sequence length="531" mass="56418">MIRRLLLAIAGGLCLWLAFPGPAIWPAAIVGVALMALATKGVRARGGFLLGLVGGFACFGPTLHWTGTYVGALPWLALSITESVYIALMGAVCALIQSARRWERLPQWLSPADGPHVRPVAIALLWVLQEAIRDSMPFGGFPWARLAWTTAGTPLAHLASIFGAPGLTFVVALLGGWLALAIDRVRRGMPPARSLLPRLWPVVAGLAVVALAAVYPTPTGGKKLQVLAIQGNVPTAGLDFNAQRRAVLDHHVKETDKAAALIKAGKLPQPALVVWPENSSDIDPTRNADAGTEIVRTVDRIGVPLIVGAVLDQPVGHTSNTSLLYEPDKGIVATYVKQHPVPFAEYMPYRSFFRHFTKTVDLAGNFVAGHRTGLFVIPTKTDGTVKVAPIICFEVAYDSLTRNPVKDGAQILAVQTNNATFGYTAESEQQLAISQVRAIELGRSIVHISTVGVSGLITPNGVVHDRTHLFTPAALSGALPLRSEETLAVRLGAIPEWLACAAAVLLAALALAGNRSSGRKANLPEEVRALV</sequence>
<protein>
    <recommendedName>
        <fullName evidence="8">Apolipoprotein N-acyltransferase</fullName>
        <shortName evidence="8">ALP N-acyltransferase</shortName>
        <ecNumber evidence="8">2.3.1.269</ecNumber>
    </recommendedName>
</protein>
<comment type="caution">
    <text evidence="10">The sequence shown here is derived from an EMBL/GenBank/DDBJ whole genome shotgun (WGS) entry which is preliminary data.</text>
</comment>
<dbReference type="GO" id="GO:0016410">
    <property type="term" value="F:N-acyltransferase activity"/>
    <property type="evidence" value="ECO:0007669"/>
    <property type="project" value="UniProtKB-UniRule"/>
</dbReference>
<feature type="transmembrane region" description="Helical" evidence="8">
    <location>
        <begin position="195"/>
        <end position="215"/>
    </location>
</feature>
<name>A0A3M9MH64_9MICO</name>
<evidence type="ECO:0000256" key="1">
    <source>
        <dbReference type="ARBA" id="ARBA00004651"/>
    </source>
</evidence>
<dbReference type="PANTHER" id="PTHR38686">
    <property type="entry name" value="APOLIPOPROTEIN N-ACYLTRANSFERASE"/>
    <property type="match status" value="1"/>
</dbReference>
<dbReference type="InterPro" id="IPR045378">
    <property type="entry name" value="LNT_N"/>
</dbReference>
<dbReference type="InterPro" id="IPR003010">
    <property type="entry name" value="C-N_Hydrolase"/>
</dbReference>
<dbReference type="GO" id="GO:0042158">
    <property type="term" value="P:lipoprotein biosynthetic process"/>
    <property type="evidence" value="ECO:0007669"/>
    <property type="project" value="UniProtKB-UniRule"/>
</dbReference>
<dbReference type="Gene3D" id="3.60.110.10">
    <property type="entry name" value="Carbon-nitrogen hydrolase"/>
    <property type="match status" value="1"/>
</dbReference>
<accession>A0A3M9MH64</accession>
<dbReference type="PANTHER" id="PTHR38686:SF1">
    <property type="entry name" value="APOLIPOPROTEIN N-ACYLTRANSFERASE"/>
    <property type="match status" value="1"/>
</dbReference>
<feature type="transmembrane region" description="Helical" evidence="8">
    <location>
        <begin position="75"/>
        <end position="99"/>
    </location>
</feature>
<evidence type="ECO:0000256" key="5">
    <source>
        <dbReference type="ARBA" id="ARBA00022989"/>
    </source>
</evidence>
<comment type="function">
    <text evidence="8">Catalyzes the phospholipid dependent N-acylation of the N-terminal cysteine of apolipoprotein, the last step in lipoprotein maturation.</text>
</comment>
<keyword evidence="11" id="KW-1185">Reference proteome</keyword>
<dbReference type="CDD" id="cd07571">
    <property type="entry name" value="ALP_N-acyl_transferase"/>
    <property type="match status" value="1"/>
</dbReference>
<keyword evidence="2 8" id="KW-1003">Cell membrane</keyword>
<comment type="pathway">
    <text evidence="8">Protein modification; lipoprotein biosynthesis (N-acyl transfer).</text>
</comment>
<dbReference type="Proteomes" id="UP000271678">
    <property type="component" value="Unassembled WGS sequence"/>
</dbReference>
<dbReference type="Pfam" id="PF20154">
    <property type="entry name" value="LNT_N"/>
    <property type="match status" value="1"/>
</dbReference>
<dbReference type="UniPathway" id="UPA00666"/>
<gene>
    <name evidence="8 10" type="primary">lnt</name>
    <name evidence="10" type="ORF">EFY87_04240</name>
</gene>
<comment type="similarity">
    <text evidence="8">Belongs to the CN hydrolase family. Apolipoprotein N-acyltransferase subfamily.</text>
</comment>
<keyword evidence="6 8" id="KW-0472">Membrane</keyword>
<dbReference type="AlphaFoldDB" id="A0A3M9MH64"/>
<dbReference type="RefSeq" id="WP_123270187.1">
    <property type="nucleotide sequence ID" value="NZ_RJJQ01000002.1"/>
</dbReference>
<evidence type="ECO:0000256" key="3">
    <source>
        <dbReference type="ARBA" id="ARBA00022679"/>
    </source>
</evidence>
<evidence type="ECO:0000313" key="11">
    <source>
        <dbReference type="Proteomes" id="UP000271678"/>
    </source>
</evidence>
<evidence type="ECO:0000256" key="8">
    <source>
        <dbReference type="HAMAP-Rule" id="MF_01148"/>
    </source>
</evidence>
<evidence type="ECO:0000259" key="9">
    <source>
        <dbReference type="PROSITE" id="PS50263"/>
    </source>
</evidence>
<feature type="transmembrane region" description="Helical" evidence="8">
    <location>
        <begin position="44"/>
        <end position="63"/>
    </location>
</feature>
<evidence type="ECO:0000256" key="2">
    <source>
        <dbReference type="ARBA" id="ARBA00022475"/>
    </source>
</evidence>
<dbReference type="PROSITE" id="PS50263">
    <property type="entry name" value="CN_HYDROLASE"/>
    <property type="match status" value="1"/>
</dbReference>
<reference evidence="10 11" key="1">
    <citation type="submission" date="2018-11" db="EMBL/GenBank/DDBJ databases">
        <title>Draft genome of Simplicispira Flexivirga sp. BO-16.</title>
        <authorList>
            <person name="Im W.T."/>
        </authorList>
    </citation>
    <scope>NUCLEOTIDE SEQUENCE [LARGE SCALE GENOMIC DNA]</scope>
    <source>
        <strain evidence="10 11">BO-16</strain>
    </source>
</reference>
<keyword evidence="3 8" id="KW-0808">Transferase</keyword>
<dbReference type="HAMAP" id="MF_01148">
    <property type="entry name" value="Lnt"/>
    <property type="match status" value="1"/>
</dbReference>
<evidence type="ECO:0000256" key="4">
    <source>
        <dbReference type="ARBA" id="ARBA00022692"/>
    </source>
</evidence>
<keyword evidence="5 8" id="KW-1133">Transmembrane helix</keyword>
<feature type="transmembrane region" description="Helical" evidence="8">
    <location>
        <begin position="155"/>
        <end position="183"/>
    </location>
</feature>
<dbReference type="GO" id="GO:0005886">
    <property type="term" value="C:plasma membrane"/>
    <property type="evidence" value="ECO:0007669"/>
    <property type="project" value="UniProtKB-SubCell"/>
</dbReference>
<dbReference type="EC" id="2.3.1.269" evidence="8"/>
<dbReference type="OrthoDB" id="9804277at2"/>
<keyword evidence="10" id="KW-0449">Lipoprotein</keyword>
<keyword evidence="7 8" id="KW-0012">Acyltransferase</keyword>
<dbReference type="NCBIfam" id="TIGR00546">
    <property type="entry name" value="lnt"/>
    <property type="match status" value="1"/>
</dbReference>
<comment type="caution">
    <text evidence="8">Lacks conserved residue(s) required for the propagation of feature annotation.</text>
</comment>